<gene>
    <name evidence="2" type="ORF">CLV59_108263</name>
</gene>
<reference evidence="2 3" key="1">
    <citation type="submission" date="2018-06" db="EMBL/GenBank/DDBJ databases">
        <title>Genomic Encyclopedia of Archaeal and Bacterial Type Strains, Phase II (KMG-II): from individual species to whole genera.</title>
        <authorList>
            <person name="Goeker M."/>
        </authorList>
    </citation>
    <scope>NUCLEOTIDE SEQUENCE [LARGE SCALE GENOMIC DNA]</scope>
    <source>
        <strain evidence="2 3">DSM 29821</strain>
    </source>
</reference>
<accession>A0A327VYA5</accession>
<evidence type="ECO:0000313" key="3">
    <source>
        <dbReference type="Proteomes" id="UP000249819"/>
    </source>
</evidence>
<name>A0A327VYA5_9BACT</name>
<dbReference type="Pfam" id="PF05139">
    <property type="entry name" value="Erythro_esteras"/>
    <property type="match status" value="1"/>
</dbReference>
<feature type="signal peptide" evidence="1">
    <location>
        <begin position="1"/>
        <end position="19"/>
    </location>
</feature>
<dbReference type="Gene3D" id="3.40.1660.10">
    <property type="entry name" value="EreA-like (biosynthetic domain)"/>
    <property type="match status" value="1"/>
</dbReference>
<dbReference type="OrthoDB" id="9810066at2"/>
<dbReference type="Proteomes" id="UP000249819">
    <property type="component" value="Unassembled WGS sequence"/>
</dbReference>
<dbReference type="PANTHER" id="PTHR31299:SF0">
    <property type="entry name" value="ESTERASE, PUTATIVE (AFU_ORTHOLOGUE AFUA_1G05850)-RELATED"/>
    <property type="match status" value="1"/>
</dbReference>
<keyword evidence="1" id="KW-0732">Signal</keyword>
<comment type="caution">
    <text evidence="2">The sequence shown here is derived from an EMBL/GenBank/DDBJ whole genome shotgun (WGS) entry which is preliminary data.</text>
</comment>
<dbReference type="RefSeq" id="WP_111594446.1">
    <property type="nucleotide sequence ID" value="NZ_QLMA01000008.1"/>
</dbReference>
<dbReference type="SUPFAM" id="SSF159501">
    <property type="entry name" value="EreA/ChaN-like"/>
    <property type="match status" value="1"/>
</dbReference>
<evidence type="ECO:0000256" key="1">
    <source>
        <dbReference type="SAM" id="SignalP"/>
    </source>
</evidence>
<dbReference type="GO" id="GO:0046677">
    <property type="term" value="P:response to antibiotic"/>
    <property type="evidence" value="ECO:0007669"/>
    <property type="project" value="InterPro"/>
</dbReference>
<dbReference type="InterPro" id="IPR007815">
    <property type="entry name" value="Emycin_Estase"/>
</dbReference>
<feature type="chain" id="PRO_5016342482" evidence="1">
    <location>
        <begin position="20"/>
        <end position="562"/>
    </location>
</feature>
<proteinExistence type="predicted"/>
<dbReference type="InterPro" id="IPR052036">
    <property type="entry name" value="Hydrolase/PRTase-associated"/>
</dbReference>
<organism evidence="2 3">
    <name type="scientific">Chitinophaga dinghuensis</name>
    <dbReference type="NCBI Taxonomy" id="1539050"/>
    <lineage>
        <taxon>Bacteria</taxon>
        <taxon>Pseudomonadati</taxon>
        <taxon>Bacteroidota</taxon>
        <taxon>Chitinophagia</taxon>
        <taxon>Chitinophagales</taxon>
        <taxon>Chitinophagaceae</taxon>
        <taxon>Chitinophaga</taxon>
    </lineage>
</organism>
<keyword evidence="3" id="KW-1185">Reference proteome</keyword>
<dbReference type="AlphaFoldDB" id="A0A327VYA5"/>
<dbReference type="Gene3D" id="3.30.1870.10">
    <property type="entry name" value="EreA-like, domain 2"/>
    <property type="match status" value="1"/>
</dbReference>
<sequence>MLKKWLTFLYCLCSTTIFAQQATAPVFSLAAAHPTDTVPENLYFAGPYASSYHAVYDKQLAQTLRITITDSVPRSPGLMILQKLPLPVSAGGKLFLRIQARGKHMQQVQLSCAIMNKTETIVGRLSAVSSFANGWQTFIIQGNIPSDAVYIAPILQIDGPGEWRLSSMTATMNGKPLHQWLDQQYIATATASRLSLQPFTPAAFGDTMLSGHIPRILAIGEYCHGAASNIHAYTNIAQQVLTKGAYNAVTLEIGVDVALHIDKYVNGDSSENIAALLKLCGWHMNNQEILDFLQWIRNYNATHPSPIHVMGMDMQLPFLAISELAGDSSLGPAMVAAVTNIGEIAEEMLSGMKVDTATLHTAQYHFQQLVATAHTDKATLLKMHQVAQFLELCSRQGKPDFNGRHIFEQGGFRDSCMAVNLRNALQDTSIRAVLIAHNAHLMKLQGMAGGYLQQYFGSDYVMVMSLIGAGNYFYAWNYATQQALTAALPAIPIGSLEYNITKNNHEPGWLSLHSPEFEKRYRHNILGVHQNKAVNYSWNIVPAEQADYMIYLPQTTPAATLH</sequence>
<evidence type="ECO:0000313" key="2">
    <source>
        <dbReference type="EMBL" id="RAJ76742.1"/>
    </source>
</evidence>
<dbReference type="PANTHER" id="PTHR31299">
    <property type="entry name" value="ESTERASE, PUTATIVE (AFU_ORTHOLOGUE AFUA_1G05850)-RELATED"/>
    <property type="match status" value="1"/>
</dbReference>
<dbReference type="EMBL" id="QLMA01000008">
    <property type="protein sequence ID" value="RAJ76742.1"/>
    <property type="molecule type" value="Genomic_DNA"/>
</dbReference>
<protein>
    <submittedName>
        <fullName evidence="2">Erythromycin esterase-like protein</fullName>
    </submittedName>
</protein>